<gene>
    <name evidence="2" type="ORF">OR37_03771</name>
</gene>
<evidence type="ECO:0000313" key="2">
    <source>
        <dbReference type="EMBL" id="ENZ80356.1"/>
    </source>
</evidence>
<name>R0CUZ1_CAUVI</name>
<dbReference type="Pfam" id="PF09539">
    <property type="entry name" value="DUF2385"/>
    <property type="match status" value="1"/>
</dbReference>
<evidence type="ECO:0000256" key="1">
    <source>
        <dbReference type="SAM" id="SignalP"/>
    </source>
</evidence>
<dbReference type="NCBIfam" id="TIGR02301">
    <property type="entry name" value="TIGR02301 family protein"/>
    <property type="match status" value="1"/>
</dbReference>
<proteinExistence type="predicted"/>
<dbReference type="PATRIC" id="fig|1292034.3.peg.3742"/>
<dbReference type="RefSeq" id="WP_004623495.1">
    <property type="nucleotide sequence ID" value="NZ_APMP01000034.1"/>
</dbReference>
<protein>
    <submittedName>
        <fullName evidence="2">TIGR02301 family protein</fullName>
    </submittedName>
</protein>
<feature type="chain" id="PRO_5004339798" evidence="1">
    <location>
        <begin position="27"/>
        <end position="143"/>
    </location>
</feature>
<feature type="signal peptide" evidence="1">
    <location>
        <begin position="1"/>
        <end position="26"/>
    </location>
</feature>
<organism evidence="2 3">
    <name type="scientific">Caulobacter vibrioides OR37</name>
    <dbReference type="NCBI Taxonomy" id="1292034"/>
    <lineage>
        <taxon>Bacteria</taxon>
        <taxon>Pseudomonadati</taxon>
        <taxon>Pseudomonadota</taxon>
        <taxon>Alphaproteobacteria</taxon>
        <taxon>Caulobacterales</taxon>
        <taxon>Caulobacteraceae</taxon>
        <taxon>Caulobacter</taxon>
    </lineage>
</organism>
<keyword evidence="3" id="KW-1185">Reference proteome</keyword>
<sequence length="143" mass="15526" precursor="true">MARPFLVSFVAMALSASPVVASMAHAQERDAGERQRLLDLAYALGESHALRQVCQGEGDQYWRARMVRLTEVEQADQAFDAQLRERFNTGFAAARGGYPACDDAARKAAQQSARRGQALALKLSQTLRVAQAPPVDGADEVAH</sequence>
<dbReference type="STRING" id="1292034.OR37_03771"/>
<accession>R0CUZ1</accession>
<dbReference type="AlphaFoldDB" id="R0CUZ1"/>
<comment type="caution">
    <text evidence="2">The sequence shown here is derived from an EMBL/GenBank/DDBJ whole genome shotgun (WGS) entry which is preliminary data.</text>
</comment>
<dbReference type="EMBL" id="APMP01000034">
    <property type="protein sequence ID" value="ENZ80356.1"/>
    <property type="molecule type" value="Genomic_DNA"/>
</dbReference>
<dbReference type="Proteomes" id="UP000013063">
    <property type="component" value="Unassembled WGS sequence"/>
</dbReference>
<dbReference type="OrthoDB" id="7629004at2"/>
<evidence type="ECO:0000313" key="3">
    <source>
        <dbReference type="Proteomes" id="UP000013063"/>
    </source>
</evidence>
<keyword evidence="1" id="KW-0732">Signal</keyword>
<reference evidence="2 3" key="1">
    <citation type="journal article" date="2013" name="Genome Announc.">
        <title>Draft Genome Sequence for Caulobacter sp. Strain OR37, a Bacterium Tolerant to Heavy Metals.</title>
        <authorList>
            <person name="Utturkar S.M."/>
            <person name="Bollmann A."/>
            <person name="Brzoska R.M."/>
            <person name="Klingeman D.M."/>
            <person name="Epstein S.E."/>
            <person name="Palumbo A.V."/>
            <person name="Brown S.D."/>
        </authorList>
    </citation>
    <scope>NUCLEOTIDE SEQUENCE [LARGE SCALE GENOMIC DNA]</scope>
    <source>
        <strain evidence="2 3">OR37</strain>
    </source>
</reference>
<dbReference type="eggNOG" id="COG5451">
    <property type="taxonomic scope" value="Bacteria"/>
</dbReference>
<dbReference type="InterPro" id="IPR012645">
    <property type="entry name" value="CHP02301"/>
</dbReference>